<sequence length="189" mass="20890">MNNKTLLGLAAIIAMTIMVVAGFYFNSKSNGQADTVATTAKASVPQGEEAVTSTIIQGGDEVTNTDKADLQEKVVAPEKKSRIPALLSFEFDLNQDSTGTIESMIPYRDLPEFEQAKIRQYQNYIFEKTAKDTGKSVNDFSLQERGALETEDPSHSVYVYKFHTGSDCEVHMVDIDANTGDYQVSYNYC</sequence>
<evidence type="ECO:0000256" key="1">
    <source>
        <dbReference type="SAM" id="Phobius"/>
    </source>
</evidence>
<evidence type="ECO:0000313" key="2">
    <source>
        <dbReference type="EMBL" id="RSE18172.1"/>
    </source>
</evidence>
<organism evidence="2 3">
    <name type="scientific">Acinetobacter johnsonii</name>
    <dbReference type="NCBI Taxonomy" id="40214"/>
    <lineage>
        <taxon>Bacteria</taxon>
        <taxon>Pseudomonadati</taxon>
        <taxon>Pseudomonadota</taxon>
        <taxon>Gammaproteobacteria</taxon>
        <taxon>Moraxellales</taxon>
        <taxon>Moraxellaceae</taxon>
        <taxon>Acinetobacter</taxon>
    </lineage>
</organism>
<dbReference type="AlphaFoldDB" id="A0A427UK00"/>
<feature type="transmembrane region" description="Helical" evidence="1">
    <location>
        <begin position="6"/>
        <end position="25"/>
    </location>
</feature>
<proteinExistence type="predicted"/>
<keyword evidence="1" id="KW-0472">Membrane</keyword>
<gene>
    <name evidence="2" type="ORF">EGT73_16465</name>
</gene>
<comment type="caution">
    <text evidence="2">The sequence shown here is derived from an EMBL/GenBank/DDBJ whole genome shotgun (WGS) entry which is preliminary data.</text>
</comment>
<dbReference type="EMBL" id="RHXE01000062">
    <property type="protein sequence ID" value="RSE18172.1"/>
    <property type="molecule type" value="Genomic_DNA"/>
</dbReference>
<reference evidence="2 3" key="1">
    <citation type="submission" date="2018-10" db="EMBL/GenBank/DDBJ databases">
        <title>Transmission dynamics of multidrug resistant bacteria on intensive care unit surfaces.</title>
        <authorList>
            <person name="D'Souza A.W."/>
            <person name="Potter R.F."/>
            <person name="Wallace M."/>
            <person name="Shupe A."/>
            <person name="Patel S."/>
            <person name="Sun S."/>
            <person name="Gul D."/>
            <person name="Kwon J.H."/>
            <person name="Andleeb S."/>
            <person name="Burnham C.-A.D."/>
            <person name="Dantas G."/>
        </authorList>
    </citation>
    <scope>NUCLEOTIDE SEQUENCE [LARGE SCALE GENOMIC DNA]</scope>
    <source>
        <strain evidence="2 3">AJ_385</strain>
    </source>
</reference>
<accession>A0A427UK00</accession>
<name>A0A427UK00_ACIJO</name>
<protein>
    <submittedName>
        <fullName evidence="2">Uncharacterized protein</fullName>
    </submittedName>
</protein>
<dbReference type="Proteomes" id="UP000277537">
    <property type="component" value="Unassembled WGS sequence"/>
</dbReference>
<keyword evidence="1" id="KW-0812">Transmembrane</keyword>
<dbReference type="RefSeq" id="WP_125274920.1">
    <property type="nucleotide sequence ID" value="NZ_JAOBYQ010000004.1"/>
</dbReference>
<keyword evidence="1" id="KW-1133">Transmembrane helix</keyword>
<evidence type="ECO:0000313" key="3">
    <source>
        <dbReference type="Proteomes" id="UP000277537"/>
    </source>
</evidence>